<name>A0A1V0S9M5_9VIRU</name>
<organism evidence="1">
    <name type="scientific">Catovirus CTV1</name>
    <dbReference type="NCBI Taxonomy" id="1977631"/>
    <lineage>
        <taxon>Viruses</taxon>
        <taxon>Varidnaviria</taxon>
        <taxon>Bamfordvirae</taxon>
        <taxon>Nucleocytoviricota</taxon>
        <taxon>Megaviricetes</taxon>
        <taxon>Imitervirales</taxon>
        <taxon>Mimiviridae</taxon>
        <taxon>Klosneuvirinae</taxon>
        <taxon>Catovirus</taxon>
    </lineage>
</organism>
<sequence length="161" mass="19192">MSNIINNNYVNILYNIMDYVKKLLSKNEIDQVEEILFKRFIISDDMFTSNIIDYDNHYSKESSMDLIVNFLNNFSTVVDDEIEFHDQIPIYVLKIYLIKPISEKKFFEFKVDKQNDSYEYYATYNGHTEKIDPMLLNTIMAYLVSHGLVFDFELESTIKRT</sequence>
<gene>
    <name evidence="1" type="ORF">Catovirus_1_467</name>
</gene>
<proteinExistence type="predicted"/>
<protein>
    <submittedName>
        <fullName evidence="1">Uncharacterized protein</fullName>
    </submittedName>
</protein>
<dbReference type="EMBL" id="KY684083">
    <property type="protein sequence ID" value="ARF08417.1"/>
    <property type="molecule type" value="Genomic_DNA"/>
</dbReference>
<evidence type="ECO:0000313" key="1">
    <source>
        <dbReference type="EMBL" id="ARF08417.1"/>
    </source>
</evidence>
<accession>A0A1V0S9M5</accession>
<reference evidence="1" key="1">
    <citation type="journal article" date="2017" name="Science">
        <title>Giant viruses with an expanded complement of translation system components.</title>
        <authorList>
            <person name="Schulz F."/>
            <person name="Yutin N."/>
            <person name="Ivanova N.N."/>
            <person name="Ortega D.R."/>
            <person name="Lee T.K."/>
            <person name="Vierheilig J."/>
            <person name="Daims H."/>
            <person name="Horn M."/>
            <person name="Wagner M."/>
            <person name="Jensen G.J."/>
            <person name="Kyrpides N.C."/>
            <person name="Koonin E.V."/>
            <person name="Woyke T."/>
        </authorList>
    </citation>
    <scope>NUCLEOTIDE SEQUENCE</scope>
    <source>
        <strain evidence="1">CTV1</strain>
    </source>
</reference>